<dbReference type="FunCoup" id="A0A251TGC4">
    <property type="interactions" value="3706"/>
</dbReference>
<dbReference type="PANTHER" id="PTHR34210:SF3">
    <property type="entry name" value="CCHC-TYPE DOMAIN-CONTAINING PROTEIN"/>
    <property type="match status" value="1"/>
</dbReference>
<dbReference type="InParanoid" id="A0A251TGC4"/>
<accession>A0A251TGC4</accession>
<name>A0A251TGC4_HELAN</name>
<evidence type="ECO:0000256" key="1">
    <source>
        <dbReference type="SAM" id="MobiDB-lite"/>
    </source>
</evidence>
<organism evidence="3 4">
    <name type="scientific">Helianthus annuus</name>
    <name type="common">Common sunflower</name>
    <dbReference type="NCBI Taxonomy" id="4232"/>
    <lineage>
        <taxon>Eukaryota</taxon>
        <taxon>Viridiplantae</taxon>
        <taxon>Streptophyta</taxon>
        <taxon>Embryophyta</taxon>
        <taxon>Tracheophyta</taxon>
        <taxon>Spermatophyta</taxon>
        <taxon>Magnoliopsida</taxon>
        <taxon>eudicotyledons</taxon>
        <taxon>Gunneridae</taxon>
        <taxon>Pentapetalae</taxon>
        <taxon>asterids</taxon>
        <taxon>campanulids</taxon>
        <taxon>Asterales</taxon>
        <taxon>Asteraceae</taxon>
        <taxon>Asteroideae</taxon>
        <taxon>Heliantheae alliance</taxon>
        <taxon>Heliantheae</taxon>
        <taxon>Helianthus</taxon>
    </lineage>
</organism>
<dbReference type="Proteomes" id="UP000215914">
    <property type="component" value="Chromosome 10"/>
</dbReference>
<gene>
    <name evidence="3" type="ORF">HannXRQ_Chr10g0284731</name>
    <name evidence="2" type="ORF">HanXRQr2_Chr10g0426331</name>
</gene>
<reference evidence="2" key="3">
    <citation type="submission" date="2020-06" db="EMBL/GenBank/DDBJ databases">
        <title>Helianthus annuus Genome sequencing and assembly Release 2.</title>
        <authorList>
            <person name="Gouzy J."/>
            <person name="Langlade N."/>
            <person name="Munos S."/>
        </authorList>
    </citation>
    <scope>NUCLEOTIDE SEQUENCE</scope>
    <source>
        <tissue evidence="2">Leaves</tissue>
    </source>
</reference>
<dbReference type="OMA" id="PRRHVAY"/>
<feature type="compositionally biased region" description="Basic and acidic residues" evidence="1">
    <location>
        <begin position="228"/>
        <end position="246"/>
    </location>
</feature>
<feature type="region of interest" description="Disordered" evidence="1">
    <location>
        <begin position="1"/>
        <end position="64"/>
    </location>
</feature>
<proteinExistence type="predicted"/>
<protein>
    <submittedName>
        <fullName evidence="3">Putative zinc knuckle (CCHC-type) family protein</fullName>
    </submittedName>
    <submittedName>
        <fullName evidence="2">Transcription factor interactor and regulator CCHC(Zn) family</fullName>
    </submittedName>
</protein>
<feature type="compositionally biased region" description="Low complexity" evidence="1">
    <location>
        <begin position="23"/>
        <end position="35"/>
    </location>
</feature>
<reference evidence="2 4" key="1">
    <citation type="journal article" date="2017" name="Nature">
        <title>The sunflower genome provides insights into oil metabolism, flowering and Asterid evolution.</title>
        <authorList>
            <person name="Badouin H."/>
            <person name="Gouzy J."/>
            <person name="Grassa C.J."/>
            <person name="Murat F."/>
            <person name="Staton S.E."/>
            <person name="Cottret L."/>
            <person name="Lelandais-Briere C."/>
            <person name="Owens G.L."/>
            <person name="Carrere S."/>
            <person name="Mayjonade B."/>
            <person name="Legrand L."/>
            <person name="Gill N."/>
            <person name="Kane N.C."/>
            <person name="Bowers J.E."/>
            <person name="Hubner S."/>
            <person name="Bellec A."/>
            <person name="Berard A."/>
            <person name="Berges H."/>
            <person name="Blanchet N."/>
            <person name="Boniface M.C."/>
            <person name="Brunel D."/>
            <person name="Catrice O."/>
            <person name="Chaidir N."/>
            <person name="Claudel C."/>
            <person name="Donnadieu C."/>
            <person name="Faraut T."/>
            <person name="Fievet G."/>
            <person name="Helmstetter N."/>
            <person name="King M."/>
            <person name="Knapp S.J."/>
            <person name="Lai Z."/>
            <person name="Le Paslier M.C."/>
            <person name="Lippi Y."/>
            <person name="Lorenzon L."/>
            <person name="Mandel J.R."/>
            <person name="Marage G."/>
            <person name="Marchand G."/>
            <person name="Marquand E."/>
            <person name="Bret-Mestries E."/>
            <person name="Morien E."/>
            <person name="Nambeesan S."/>
            <person name="Nguyen T."/>
            <person name="Pegot-Espagnet P."/>
            <person name="Pouilly N."/>
            <person name="Raftis F."/>
            <person name="Sallet E."/>
            <person name="Schiex T."/>
            <person name="Thomas J."/>
            <person name="Vandecasteele C."/>
            <person name="Vares D."/>
            <person name="Vear F."/>
            <person name="Vautrin S."/>
            <person name="Crespi M."/>
            <person name="Mangin B."/>
            <person name="Burke J.M."/>
            <person name="Salse J."/>
            <person name="Munos S."/>
            <person name="Vincourt P."/>
            <person name="Rieseberg L.H."/>
            <person name="Langlade N.B."/>
        </authorList>
    </citation>
    <scope>NUCLEOTIDE SEQUENCE [LARGE SCALE GENOMIC DNA]</scope>
    <source>
        <strain evidence="4">cv. SF193</strain>
        <tissue evidence="2">Leaves</tissue>
    </source>
</reference>
<evidence type="ECO:0000313" key="3">
    <source>
        <dbReference type="EMBL" id="OTG10177.1"/>
    </source>
</evidence>
<keyword evidence="4" id="KW-1185">Reference proteome</keyword>
<reference evidence="3" key="2">
    <citation type="submission" date="2017-02" db="EMBL/GenBank/DDBJ databases">
        <title>Sunflower complete genome.</title>
        <authorList>
            <person name="Langlade N."/>
            <person name="Munos S."/>
        </authorList>
    </citation>
    <scope>NUCLEOTIDE SEQUENCE [LARGE SCALE GENOMIC DNA]</scope>
    <source>
        <tissue evidence="3">Leaves</tissue>
    </source>
</reference>
<evidence type="ECO:0000313" key="2">
    <source>
        <dbReference type="EMBL" id="KAF5785244.1"/>
    </source>
</evidence>
<sequence length="457" mass="52556">MSNREDSDIDDDFADLYKEYTGPVKSTTTSVPETTKTSKRSRADSDEEEQETLDPNAVPTDFTSREAKVWEAKSKATERNWKKRTEEEMICKICGDSSHFTQGCPSTLGASRKSQDLFERVPARDPQVKALFTDRVVKNIEKDIGCKIKIEEKFIIVSAKEGHILSKGVDAVHKIKNEGVKTGESNSNMVESDSRSPKGRISVAPKVGPADSPRSNPSPRNVSNYDQRSGRHDKVIKEHVREEFQKYPRGSPQARAYRNDGIQIRSTHSKSPARRPPYSGGSYDLKDNHKCGPGLNLQPTHKEGRSMFSLALEELELEYTRDAMDIAKFRDKEEDEENYRHRKAIEEIRGIYMKKLATIRDMHAKQWEEFLRFETHKRQQETRQEMPNVGFGGYRNNNHYDYGDAAAAGNPYINNMQMESRSRHPEIDNYPSLRPGNNYNDFQRQRHEDYGEAYNRY</sequence>
<evidence type="ECO:0000313" key="4">
    <source>
        <dbReference type="Proteomes" id="UP000215914"/>
    </source>
</evidence>
<dbReference type="EMBL" id="CM007899">
    <property type="protein sequence ID" value="OTG10177.1"/>
    <property type="molecule type" value="Genomic_DNA"/>
</dbReference>
<feature type="region of interest" description="Disordered" evidence="1">
    <location>
        <begin position="180"/>
        <end position="287"/>
    </location>
</feature>
<feature type="compositionally biased region" description="Low complexity" evidence="1">
    <location>
        <begin position="212"/>
        <end position="224"/>
    </location>
</feature>
<dbReference type="Gramene" id="mRNA:HanXRQr2_Chr10g0426331">
    <property type="protein sequence ID" value="mRNA:HanXRQr2_Chr10g0426331"/>
    <property type="gene ID" value="HanXRQr2_Chr10g0426331"/>
</dbReference>
<dbReference type="OrthoDB" id="2020539at2759"/>
<dbReference type="AlphaFoldDB" id="A0A251TGC4"/>
<dbReference type="PANTHER" id="PTHR34210">
    <property type="entry name" value="OS01G0252900 PROTEIN"/>
    <property type="match status" value="1"/>
</dbReference>
<feature type="region of interest" description="Disordered" evidence="1">
    <location>
        <begin position="420"/>
        <end position="457"/>
    </location>
</feature>
<dbReference type="EMBL" id="MNCJ02000325">
    <property type="protein sequence ID" value="KAF5785244.1"/>
    <property type="molecule type" value="Genomic_DNA"/>
</dbReference>